<dbReference type="EMBL" id="JAFBDT010000040">
    <property type="protein sequence ID" value="MBM7562957.1"/>
    <property type="molecule type" value="Genomic_DNA"/>
</dbReference>
<proteinExistence type="predicted"/>
<comment type="caution">
    <text evidence="2">The sequence shown here is derived from an EMBL/GenBank/DDBJ whole genome shotgun (WGS) entry which is preliminary data.</text>
</comment>
<dbReference type="InterPro" id="IPR027417">
    <property type="entry name" value="P-loop_NTPase"/>
</dbReference>
<dbReference type="RefSeq" id="WP_204665384.1">
    <property type="nucleotide sequence ID" value="NZ_JAFBDT010000040.1"/>
</dbReference>
<feature type="domain" description="AAA+ ATPase" evidence="1">
    <location>
        <begin position="190"/>
        <end position="312"/>
    </location>
</feature>
<name>A0ABS2MU74_9FIRM</name>
<reference evidence="2 3" key="1">
    <citation type="submission" date="2021-01" db="EMBL/GenBank/DDBJ databases">
        <title>Genomic Encyclopedia of Type Strains, Phase IV (KMG-IV): sequencing the most valuable type-strain genomes for metagenomic binning, comparative biology and taxonomic classification.</title>
        <authorList>
            <person name="Goeker M."/>
        </authorList>
    </citation>
    <scope>NUCLEOTIDE SEQUENCE [LARGE SCALE GENOMIC DNA]</scope>
    <source>
        <strain evidence="2 3">DSM 24436</strain>
    </source>
</reference>
<organism evidence="2 3">
    <name type="scientific">Fusibacter tunisiensis</name>
    <dbReference type="NCBI Taxonomy" id="1008308"/>
    <lineage>
        <taxon>Bacteria</taxon>
        <taxon>Bacillati</taxon>
        <taxon>Bacillota</taxon>
        <taxon>Clostridia</taxon>
        <taxon>Eubacteriales</taxon>
        <taxon>Eubacteriales Family XII. Incertae Sedis</taxon>
        <taxon>Fusibacter</taxon>
    </lineage>
</organism>
<evidence type="ECO:0000313" key="2">
    <source>
        <dbReference type="EMBL" id="MBM7562957.1"/>
    </source>
</evidence>
<accession>A0ABS2MU74</accession>
<gene>
    <name evidence="2" type="ORF">JOC49_002530</name>
</gene>
<evidence type="ECO:0000313" key="3">
    <source>
        <dbReference type="Proteomes" id="UP000767854"/>
    </source>
</evidence>
<dbReference type="InterPro" id="IPR003593">
    <property type="entry name" value="AAA+_ATPase"/>
</dbReference>
<dbReference type="InterPro" id="IPR011335">
    <property type="entry name" value="Restrct_endonuc-II-like"/>
</dbReference>
<dbReference type="SMART" id="SM00382">
    <property type="entry name" value="AAA"/>
    <property type="match status" value="1"/>
</dbReference>
<keyword evidence="3" id="KW-1185">Reference proteome</keyword>
<evidence type="ECO:0000259" key="1">
    <source>
        <dbReference type="SMART" id="SM00382"/>
    </source>
</evidence>
<sequence>MANYDLSILSDTEFEELAKDILTTHLNMDFKTFRGGRDKGIDLLYSQEGEETIVQVKHYVKSTFSNLKTAIRDEYKKMCKRNPKRYILFVSMDLSVNQCDELIGLMNGFIKSASDIFDLKRITSLLSSPKFTWIEEKYYKLWLANTTVISNILHNAQQNNIMYIVEQIRNNIPLYVITEDYFIAKRKLDKSGLLLIHGEPGVGKTVLANLLIFNYLESNFKPKFVIGHDISELEKILSRDSEEKEIIFIDDFLGSNFVELMNGNTESRLVSFILKYIQKPNKRVVLTSRTTIFNRASLEFEKLNQIQDKIVHHSIELNSYSALEKAEILYNHFYFLLNDRNYFNEILIDSRYMKIIRHKNYNPRIIQFFADKSRLNEIAVKDYYSFIMTKLDNPEDIWKYEYESKITNEERILVDTLLSFNQATKYEYLERGFENRYSYEIKVNSFIRSHNMFNKALKVLNTAFVSFEMDTDGNKLVKFLNPSIVDFLKHYFTENVSDIKRIIMGIKFIDQLYIFNPGELLKEGLINLPNNYIDFIGEFLINNFDDIEEIRHSKMKYLTMLSKATKIFDKEIEEIQYDYFNKVIDSETFQHFLDEETIYSILENSNSDSKVISLFLDNIDTIFILVISNSNYVEELAKWLELFCKLDNISCAKLLNEEYFIEKFKELIESDFENYFDEVASEFFNYTDYITIEQYNCYSFDEKSIENDISDFIDEFKYQSINLIKQAIENIYSDVQLVIEDVMEEHEYKTS</sequence>
<dbReference type="InterPro" id="IPR049050">
    <property type="entry name" value="nSTAND3"/>
</dbReference>
<protein>
    <recommendedName>
        <fullName evidence="1">AAA+ ATPase domain-containing protein</fullName>
    </recommendedName>
</protein>
<dbReference type="InterPro" id="IPR007560">
    <property type="entry name" value="Restrct_endonuc_IV_Mrr"/>
</dbReference>
<dbReference type="Pfam" id="PF20720">
    <property type="entry name" value="nSTAND3"/>
    <property type="match status" value="1"/>
</dbReference>
<dbReference type="Gene3D" id="3.40.50.300">
    <property type="entry name" value="P-loop containing nucleotide triphosphate hydrolases"/>
    <property type="match status" value="1"/>
</dbReference>
<dbReference type="SUPFAM" id="SSF52540">
    <property type="entry name" value="P-loop containing nucleoside triphosphate hydrolases"/>
    <property type="match status" value="1"/>
</dbReference>
<dbReference type="Pfam" id="PF04471">
    <property type="entry name" value="Mrr_cat"/>
    <property type="match status" value="1"/>
</dbReference>
<dbReference type="SUPFAM" id="SSF52980">
    <property type="entry name" value="Restriction endonuclease-like"/>
    <property type="match status" value="1"/>
</dbReference>
<dbReference type="Proteomes" id="UP000767854">
    <property type="component" value="Unassembled WGS sequence"/>
</dbReference>